<organism evidence="1 2">
    <name type="scientific">Nocardiopsis akebiae</name>
    <dbReference type="NCBI Taxonomy" id="2831968"/>
    <lineage>
        <taxon>Bacteria</taxon>
        <taxon>Bacillati</taxon>
        <taxon>Actinomycetota</taxon>
        <taxon>Actinomycetes</taxon>
        <taxon>Streptosporangiales</taxon>
        <taxon>Nocardiopsidaceae</taxon>
        <taxon>Nocardiopsis</taxon>
    </lineage>
</organism>
<dbReference type="RefSeq" id="WP_212643858.1">
    <property type="nucleotide sequence ID" value="NZ_CP074132.1"/>
</dbReference>
<proteinExistence type="predicted"/>
<evidence type="ECO:0000313" key="2">
    <source>
        <dbReference type="Proteomes" id="UP000678016"/>
    </source>
</evidence>
<dbReference type="EMBL" id="CP074132">
    <property type="protein sequence ID" value="QUX31165.1"/>
    <property type="molecule type" value="Genomic_DNA"/>
</dbReference>
<accession>A0ABX8CBC8</accession>
<evidence type="ECO:0000313" key="1">
    <source>
        <dbReference type="EMBL" id="QUX31165.1"/>
    </source>
</evidence>
<evidence type="ECO:0008006" key="3">
    <source>
        <dbReference type="Google" id="ProtNLM"/>
    </source>
</evidence>
<dbReference type="Proteomes" id="UP000678016">
    <property type="component" value="Chromosome"/>
</dbReference>
<reference evidence="2" key="1">
    <citation type="submission" date="2021-05" db="EMBL/GenBank/DDBJ databases">
        <title>Direct Submission.</title>
        <authorList>
            <person name="Li K."/>
            <person name="Gao J."/>
        </authorList>
    </citation>
    <scope>NUCLEOTIDE SEQUENCE [LARGE SCALE GENOMIC DNA]</scope>
    <source>
        <strain evidence="2">HDS12</strain>
    </source>
</reference>
<sequence length="253" mass="28319">MTERRGEGRGRKVPVWSVAFRPPDETRTFQARVPSSAEGMWFEGAFEVTVSWNGSGVAARSRALARIQRELIRVAAEVSAGFALGDRGTAEADIACAVAEMKGVHEEAVREVAVSVTLTVDDEDMALDRERERVGPHNEVRKALHQARMERVRELRRDVLSDPQIARVWWYEQNPNLLHDIEEAGAALDAMATPGGEAEETEGGRADDPVLDAFLSGLEEWEVPPVLEKLAILLEGFERRDLVERLRNRWPQD</sequence>
<keyword evidence="2" id="KW-1185">Reference proteome</keyword>
<protein>
    <recommendedName>
        <fullName evidence="3">PE-PGRS family protein</fullName>
    </recommendedName>
</protein>
<name>A0ABX8CBC8_9ACTN</name>
<gene>
    <name evidence="1" type="ORF">KGD83_12110</name>
</gene>